<gene>
    <name evidence="1" type="ORF">PACLA_8A086689</name>
</gene>
<keyword evidence="2" id="KW-1185">Reference proteome</keyword>
<dbReference type="EMBL" id="CACRXK020009296">
    <property type="protein sequence ID" value="CAB4016877.1"/>
    <property type="molecule type" value="Genomic_DNA"/>
</dbReference>
<proteinExistence type="predicted"/>
<dbReference type="OrthoDB" id="5976291at2759"/>
<evidence type="ECO:0000313" key="1">
    <source>
        <dbReference type="EMBL" id="CAB4016877.1"/>
    </source>
</evidence>
<dbReference type="AlphaFoldDB" id="A0A7D9EUZ2"/>
<reference evidence="1" key="1">
    <citation type="submission" date="2020-04" db="EMBL/GenBank/DDBJ databases">
        <authorList>
            <person name="Alioto T."/>
            <person name="Alioto T."/>
            <person name="Gomez Garrido J."/>
        </authorList>
    </citation>
    <scope>NUCLEOTIDE SEQUENCE</scope>
    <source>
        <strain evidence="1">A484AB</strain>
    </source>
</reference>
<name>A0A7D9EUZ2_PARCT</name>
<protein>
    <submittedName>
        <fullName evidence="1">Uncharacterized protein</fullName>
    </submittedName>
</protein>
<comment type="caution">
    <text evidence="1">The sequence shown here is derived from an EMBL/GenBank/DDBJ whole genome shotgun (WGS) entry which is preliminary data.</text>
</comment>
<sequence length="157" mass="18147">MTKLFGEADLKACKDLVKHLATLYDQYCKKLDRDELLKNFYKLLPESGRMFKMESKNMTAPAYNLIMIQIPDLLVGFYKRGNIKEKLPDIKAIEKSEFGPLSYVAGYVISKMYRKSKVSARKETPEQLEIQSLLLSTKSLQDNEYILSFSRKAMESL</sequence>
<evidence type="ECO:0000313" key="2">
    <source>
        <dbReference type="Proteomes" id="UP001152795"/>
    </source>
</evidence>
<accession>A0A7D9EUZ2</accession>
<organism evidence="1 2">
    <name type="scientific">Paramuricea clavata</name>
    <name type="common">Red gorgonian</name>
    <name type="synonym">Violescent sea-whip</name>
    <dbReference type="NCBI Taxonomy" id="317549"/>
    <lineage>
        <taxon>Eukaryota</taxon>
        <taxon>Metazoa</taxon>
        <taxon>Cnidaria</taxon>
        <taxon>Anthozoa</taxon>
        <taxon>Octocorallia</taxon>
        <taxon>Malacalcyonacea</taxon>
        <taxon>Plexauridae</taxon>
        <taxon>Paramuricea</taxon>
    </lineage>
</organism>
<dbReference type="Proteomes" id="UP001152795">
    <property type="component" value="Unassembled WGS sequence"/>
</dbReference>